<evidence type="ECO:0000259" key="10">
    <source>
        <dbReference type="PROSITE" id="PS51755"/>
    </source>
</evidence>
<evidence type="ECO:0000256" key="7">
    <source>
        <dbReference type="PROSITE-ProRule" id="PRU00169"/>
    </source>
</evidence>
<evidence type="ECO:0000256" key="6">
    <source>
        <dbReference type="ARBA" id="ARBA00023163"/>
    </source>
</evidence>
<gene>
    <name evidence="11" type="ORF">DJ90_928</name>
    <name evidence="12" type="ORF">GNQ08_05845</name>
</gene>
<evidence type="ECO:0000313" key="13">
    <source>
        <dbReference type="Proteomes" id="UP000029278"/>
    </source>
</evidence>
<dbReference type="PANTHER" id="PTHR48111:SF40">
    <property type="entry name" value="PHOSPHATE REGULON TRANSCRIPTIONAL REGULATORY PROTEIN PHOB"/>
    <property type="match status" value="1"/>
</dbReference>
<dbReference type="InterPro" id="IPR001867">
    <property type="entry name" value="OmpR/PhoB-type_DNA-bd"/>
</dbReference>
<dbReference type="InterPro" id="IPR001789">
    <property type="entry name" value="Sig_transdc_resp-reg_receiver"/>
</dbReference>
<evidence type="ECO:0000259" key="9">
    <source>
        <dbReference type="PROSITE" id="PS50110"/>
    </source>
</evidence>
<organism evidence="11 13">
    <name type="scientific">Paenibacillus macerans</name>
    <name type="common">Bacillus macerans</name>
    <dbReference type="NCBI Taxonomy" id="44252"/>
    <lineage>
        <taxon>Bacteria</taxon>
        <taxon>Bacillati</taxon>
        <taxon>Bacillota</taxon>
        <taxon>Bacilli</taxon>
        <taxon>Bacillales</taxon>
        <taxon>Paenibacillaceae</taxon>
        <taxon>Paenibacillus</taxon>
    </lineage>
</organism>
<evidence type="ECO:0000256" key="8">
    <source>
        <dbReference type="PROSITE-ProRule" id="PRU01091"/>
    </source>
</evidence>
<evidence type="ECO:0000256" key="3">
    <source>
        <dbReference type="ARBA" id="ARBA00023012"/>
    </source>
</evidence>
<dbReference type="SMART" id="SM00448">
    <property type="entry name" value="REC"/>
    <property type="match status" value="1"/>
</dbReference>
<evidence type="ECO:0000313" key="14">
    <source>
        <dbReference type="Proteomes" id="UP000442469"/>
    </source>
</evidence>
<keyword evidence="4" id="KW-0805">Transcription regulation</keyword>
<evidence type="ECO:0000313" key="11">
    <source>
        <dbReference type="EMBL" id="KFN10605.1"/>
    </source>
</evidence>
<reference evidence="11 13" key="1">
    <citation type="submission" date="2014-04" db="EMBL/GenBank/DDBJ databases">
        <authorList>
            <person name="Bishop-Lilly K.A."/>
            <person name="Broomall S.M."/>
            <person name="Chain P.S."/>
            <person name="Chertkov O."/>
            <person name="Coyne S.R."/>
            <person name="Daligault H.E."/>
            <person name="Davenport K.W."/>
            <person name="Erkkila T."/>
            <person name="Frey K.G."/>
            <person name="Gibbons H.S."/>
            <person name="Gu W."/>
            <person name="Jaissle J."/>
            <person name="Johnson S.L."/>
            <person name="Koroleva G.I."/>
            <person name="Ladner J.T."/>
            <person name="Lo C.-C."/>
            <person name="Minogue T.D."/>
            <person name="Munk C."/>
            <person name="Palacios G.F."/>
            <person name="Redden C.L."/>
            <person name="Rosenzweig C.N."/>
            <person name="Scholz M.B."/>
            <person name="Teshima H."/>
            <person name="Xu Y."/>
        </authorList>
    </citation>
    <scope>NUCLEOTIDE SEQUENCE [LARGE SCALE GENOMIC DNA]</scope>
    <source>
        <strain evidence="11 13">8244</strain>
    </source>
</reference>
<dbReference type="STRING" id="44252.DJ90_928"/>
<dbReference type="SMART" id="SM00862">
    <property type="entry name" value="Trans_reg_C"/>
    <property type="match status" value="1"/>
</dbReference>
<dbReference type="Pfam" id="PF00072">
    <property type="entry name" value="Response_reg"/>
    <property type="match status" value="1"/>
</dbReference>
<dbReference type="Gene3D" id="1.10.10.10">
    <property type="entry name" value="Winged helix-like DNA-binding domain superfamily/Winged helix DNA-binding domain"/>
    <property type="match status" value="1"/>
</dbReference>
<evidence type="ECO:0000313" key="12">
    <source>
        <dbReference type="EMBL" id="MUG21951.1"/>
    </source>
</evidence>
<accession>A0A090ZK44</accession>
<name>A0A090ZK44_PAEMA</name>
<dbReference type="PROSITE" id="PS51755">
    <property type="entry name" value="OMPR_PHOB"/>
    <property type="match status" value="1"/>
</dbReference>
<dbReference type="PATRIC" id="fig|44252.3.peg.1385"/>
<dbReference type="FunFam" id="3.40.50.2300:FF:000001">
    <property type="entry name" value="DNA-binding response regulator PhoB"/>
    <property type="match status" value="1"/>
</dbReference>
<dbReference type="Proteomes" id="UP000029278">
    <property type="component" value="Unassembled WGS sequence"/>
</dbReference>
<evidence type="ECO:0000256" key="5">
    <source>
        <dbReference type="ARBA" id="ARBA00023125"/>
    </source>
</evidence>
<dbReference type="GO" id="GO:0005829">
    <property type="term" value="C:cytosol"/>
    <property type="evidence" value="ECO:0007669"/>
    <property type="project" value="TreeGrafter"/>
</dbReference>
<keyword evidence="5 8" id="KW-0238">DNA-binding</keyword>
<reference evidence="12 14" key="2">
    <citation type="submission" date="2019-11" db="EMBL/GenBank/DDBJ databases">
        <title>Draft genome sequences of five Paenibacillus species of dairy origin.</title>
        <authorList>
            <person name="Olajide A.M."/>
            <person name="Chen S."/>
            <person name="Lapointe G."/>
        </authorList>
    </citation>
    <scope>NUCLEOTIDE SEQUENCE [LARGE SCALE GENOMIC DNA]</scope>
    <source>
        <strain evidence="12 14">3CT49</strain>
    </source>
</reference>
<dbReference type="PROSITE" id="PS50110">
    <property type="entry name" value="RESPONSE_REGULATORY"/>
    <property type="match status" value="1"/>
</dbReference>
<dbReference type="InterPro" id="IPR039420">
    <property type="entry name" value="WalR-like"/>
</dbReference>
<dbReference type="GO" id="GO:0000976">
    <property type="term" value="F:transcription cis-regulatory region binding"/>
    <property type="evidence" value="ECO:0007669"/>
    <property type="project" value="TreeGrafter"/>
</dbReference>
<dbReference type="EMBL" id="JMQA01000018">
    <property type="protein sequence ID" value="KFN10605.1"/>
    <property type="molecule type" value="Genomic_DNA"/>
</dbReference>
<evidence type="ECO:0000256" key="2">
    <source>
        <dbReference type="ARBA" id="ARBA00022553"/>
    </source>
</evidence>
<dbReference type="GeneID" id="77011676"/>
<dbReference type="InterPro" id="IPR036388">
    <property type="entry name" value="WH-like_DNA-bd_sf"/>
</dbReference>
<evidence type="ECO:0000256" key="1">
    <source>
        <dbReference type="ARBA" id="ARBA00004496"/>
    </source>
</evidence>
<dbReference type="RefSeq" id="WP_036620027.1">
    <property type="nucleotide sequence ID" value="NZ_CP086393.1"/>
</dbReference>
<sequence length="237" mass="27173">MRHKQLLIIEDEDSIRDILSYSLRKEGFVIHEAATGTEGLEMLSRLNPDLVLLDLMLPDMSGFDICRHLSADAKTPVIMITAKSDMLDKVLGMELGADDYITKPFDIREVVARIRAIFRRIDLISETLEIESLEVIRLGKHIEIRKDEREVWKDGKRTGLTNKEYDLLLFLASHNRKVFTRSELLDKVWGYDFAGDTRTVDIHVQRIRKKLDGDGQGASIIETVFGVGYRLDTQVRT</sequence>
<keyword evidence="2 7" id="KW-0597">Phosphoprotein</keyword>
<dbReference type="OrthoDB" id="9790442at2"/>
<dbReference type="EMBL" id="WNZZ01000003">
    <property type="protein sequence ID" value="MUG21951.1"/>
    <property type="molecule type" value="Genomic_DNA"/>
</dbReference>
<dbReference type="Gene3D" id="3.40.50.2300">
    <property type="match status" value="1"/>
</dbReference>
<dbReference type="Gene3D" id="6.10.250.690">
    <property type="match status" value="1"/>
</dbReference>
<dbReference type="SUPFAM" id="SSF52172">
    <property type="entry name" value="CheY-like"/>
    <property type="match status" value="1"/>
</dbReference>
<feature type="domain" description="OmpR/PhoB-type" evidence="10">
    <location>
        <begin position="133"/>
        <end position="233"/>
    </location>
</feature>
<dbReference type="GO" id="GO:0006355">
    <property type="term" value="P:regulation of DNA-templated transcription"/>
    <property type="evidence" value="ECO:0007669"/>
    <property type="project" value="InterPro"/>
</dbReference>
<keyword evidence="6" id="KW-0804">Transcription</keyword>
<dbReference type="Proteomes" id="UP000442469">
    <property type="component" value="Unassembled WGS sequence"/>
</dbReference>
<dbReference type="PANTHER" id="PTHR48111">
    <property type="entry name" value="REGULATOR OF RPOS"/>
    <property type="match status" value="1"/>
</dbReference>
<proteinExistence type="predicted"/>
<dbReference type="InterPro" id="IPR011006">
    <property type="entry name" value="CheY-like_superfamily"/>
</dbReference>
<feature type="modified residue" description="4-aspartylphosphate" evidence="7">
    <location>
        <position position="54"/>
    </location>
</feature>
<dbReference type="GO" id="GO:0000156">
    <property type="term" value="F:phosphorelay response regulator activity"/>
    <property type="evidence" value="ECO:0007669"/>
    <property type="project" value="TreeGrafter"/>
</dbReference>
<keyword evidence="3" id="KW-0902">Two-component regulatory system</keyword>
<feature type="DNA-binding region" description="OmpR/PhoB-type" evidence="8">
    <location>
        <begin position="133"/>
        <end position="233"/>
    </location>
</feature>
<feature type="domain" description="Response regulatory" evidence="9">
    <location>
        <begin position="5"/>
        <end position="118"/>
    </location>
</feature>
<dbReference type="CDD" id="cd00383">
    <property type="entry name" value="trans_reg_C"/>
    <property type="match status" value="1"/>
</dbReference>
<dbReference type="GO" id="GO:0032993">
    <property type="term" value="C:protein-DNA complex"/>
    <property type="evidence" value="ECO:0007669"/>
    <property type="project" value="TreeGrafter"/>
</dbReference>
<dbReference type="FunFam" id="1.10.10.10:FF:000018">
    <property type="entry name" value="DNA-binding response regulator ResD"/>
    <property type="match status" value="1"/>
</dbReference>
<evidence type="ECO:0000256" key="4">
    <source>
        <dbReference type="ARBA" id="ARBA00023015"/>
    </source>
</evidence>
<dbReference type="Pfam" id="PF00486">
    <property type="entry name" value="Trans_reg_C"/>
    <property type="match status" value="1"/>
</dbReference>
<protein>
    <submittedName>
        <fullName evidence="11">Response regulator</fullName>
    </submittedName>
</protein>
<comment type="subcellular location">
    <subcellularLocation>
        <location evidence="1">Cytoplasm</location>
    </subcellularLocation>
</comment>
<keyword evidence="13" id="KW-1185">Reference proteome</keyword>
<comment type="caution">
    <text evidence="11">The sequence shown here is derived from an EMBL/GenBank/DDBJ whole genome shotgun (WGS) entry which is preliminary data.</text>
</comment>
<dbReference type="HOGENOM" id="CLU_000445_30_4_9"/>
<dbReference type="AlphaFoldDB" id="A0A090ZK44"/>